<keyword evidence="1" id="KW-1133">Transmembrane helix</keyword>
<evidence type="ECO:0000313" key="2">
    <source>
        <dbReference type="EMBL" id="EKE72474.1"/>
    </source>
</evidence>
<protein>
    <submittedName>
        <fullName evidence="2">Uncharacterized protein</fullName>
    </submittedName>
</protein>
<evidence type="ECO:0000256" key="1">
    <source>
        <dbReference type="SAM" id="Phobius"/>
    </source>
</evidence>
<feature type="transmembrane region" description="Helical" evidence="1">
    <location>
        <begin position="6"/>
        <end position="26"/>
    </location>
</feature>
<sequence>MGIFDFLTSILTGGATGLLGMIFTAVSRWAEARQRMAERAQDYKHELALQQLAMQTRGMELESEQAIADIEATQAMRTGSYDHDRGYGRASQWVVNILRLVRPALTLGLIVLTGLIYFSLDNASQRQDVIEMVSYATTAAIVWWFGAREMERRK</sequence>
<proteinExistence type="predicted"/>
<keyword evidence="1" id="KW-0472">Membrane</keyword>
<keyword evidence="3" id="KW-1185">Reference proteome</keyword>
<feature type="transmembrane region" description="Helical" evidence="1">
    <location>
        <begin position="100"/>
        <end position="120"/>
    </location>
</feature>
<dbReference type="eggNOG" id="ENOG5033JUQ">
    <property type="taxonomic scope" value="Bacteria"/>
</dbReference>
<dbReference type="RefSeq" id="WP_008945353.1">
    <property type="nucleotide sequence ID" value="NZ_AMRL01000019.1"/>
</dbReference>
<evidence type="ECO:0000313" key="3">
    <source>
        <dbReference type="Proteomes" id="UP000006746"/>
    </source>
</evidence>
<name>K2JPP6_9PROT</name>
<reference evidence="2 3" key="1">
    <citation type="journal article" date="2012" name="J. Bacteriol.">
        <title>Genome Sequence of Oceanibaculum indicum Type Strain P24.</title>
        <authorList>
            <person name="Lai Q."/>
            <person name="Shao Z."/>
        </authorList>
    </citation>
    <scope>NUCLEOTIDE SEQUENCE [LARGE SCALE GENOMIC DNA]</scope>
    <source>
        <strain evidence="2 3">P24</strain>
    </source>
</reference>
<dbReference type="AlphaFoldDB" id="K2JPP6"/>
<keyword evidence="1" id="KW-0812">Transmembrane</keyword>
<accession>K2JPP6</accession>
<dbReference type="EMBL" id="AMRL01000019">
    <property type="protein sequence ID" value="EKE72474.1"/>
    <property type="molecule type" value="Genomic_DNA"/>
</dbReference>
<dbReference type="STRING" id="1207063.P24_13743"/>
<feature type="transmembrane region" description="Helical" evidence="1">
    <location>
        <begin position="132"/>
        <end position="147"/>
    </location>
</feature>
<organism evidence="2 3">
    <name type="scientific">Oceanibaculum indicum P24</name>
    <dbReference type="NCBI Taxonomy" id="1207063"/>
    <lineage>
        <taxon>Bacteria</taxon>
        <taxon>Pseudomonadati</taxon>
        <taxon>Pseudomonadota</taxon>
        <taxon>Alphaproteobacteria</taxon>
        <taxon>Rhodospirillales</taxon>
        <taxon>Oceanibaculaceae</taxon>
        <taxon>Oceanibaculum</taxon>
    </lineage>
</organism>
<gene>
    <name evidence="2" type="ORF">P24_13743</name>
</gene>
<comment type="caution">
    <text evidence="2">The sequence shown here is derived from an EMBL/GenBank/DDBJ whole genome shotgun (WGS) entry which is preliminary data.</text>
</comment>
<dbReference type="Proteomes" id="UP000006746">
    <property type="component" value="Unassembled WGS sequence"/>
</dbReference>